<keyword evidence="2" id="KW-0812">Transmembrane</keyword>
<name>A0ABX1MTG8_9RHOO</name>
<feature type="compositionally biased region" description="Pro residues" evidence="1">
    <location>
        <begin position="204"/>
        <end position="214"/>
    </location>
</feature>
<comment type="caution">
    <text evidence="3">The sequence shown here is derived from an EMBL/GenBank/DDBJ whole genome shotgun (WGS) entry which is preliminary data.</text>
</comment>
<keyword evidence="2" id="KW-1133">Transmembrane helix</keyword>
<proteinExistence type="predicted"/>
<dbReference type="EMBL" id="WTVR01000044">
    <property type="protein sequence ID" value="NMF90531.1"/>
    <property type="molecule type" value="Genomic_DNA"/>
</dbReference>
<keyword evidence="2" id="KW-0472">Membrane</keyword>
<evidence type="ECO:0000256" key="2">
    <source>
        <dbReference type="SAM" id="Phobius"/>
    </source>
</evidence>
<dbReference type="PANTHER" id="PTHR34351:SF1">
    <property type="entry name" value="SLR1927 PROTEIN"/>
    <property type="match status" value="1"/>
</dbReference>
<feature type="transmembrane region" description="Helical" evidence="2">
    <location>
        <begin position="50"/>
        <end position="73"/>
    </location>
</feature>
<dbReference type="RefSeq" id="WP_169207865.1">
    <property type="nucleotide sequence ID" value="NZ_CP059560.1"/>
</dbReference>
<dbReference type="PANTHER" id="PTHR34351">
    <property type="entry name" value="SLR1927 PROTEIN-RELATED"/>
    <property type="match status" value="1"/>
</dbReference>
<gene>
    <name evidence="3" type="ORF">GPA26_18845</name>
</gene>
<sequence length="341" mass="36835">MLPRPDALRHRHGLGDWRRHLVTLRATLDRVLFHIGPPEPAPIVLGQRRIYVLPTPAGLAFAAALLVMLIASINYNLSLGHALVFLLGGVSVASIVHAFRNLLHLSFTPGRAEPVFSGERAGFHVIVANHRNARRPSLRLGAHGAVVPFEIDAEDRADVNIPVATTARGWMTLGRVRIETTYPLGLIRAWSVLVPDQRCLVYPTPEPSPPPLPEGPSSTPGRRAGSAGDDDFSGLRRHQPADSPRQVAWKTLARGGPMLTKQFTGMDGGKIHLDWNDLPADLGTEARLSRMTAWIVAAEQRGLAFALTLPTVSIAPGQGSEHSANCLRHLALFGTEGPADA</sequence>
<keyword evidence="4" id="KW-1185">Reference proteome</keyword>
<feature type="transmembrane region" description="Helical" evidence="2">
    <location>
        <begin position="79"/>
        <end position="99"/>
    </location>
</feature>
<reference evidence="3 4" key="1">
    <citation type="submission" date="2019-12" db="EMBL/GenBank/DDBJ databases">
        <title>Comparative genomics gives insights into the taxonomy of the Azoarcus-Aromatoleum group and reveals separate origins of nif in the plant-associated Azoarcus and non-plant-associated Aromatoleum sub-groups.</title>
        <authorList>
            <person name="Lafos M."/>
            <person name="Maluk M."/>
            <person name="Batista M."/>
            <person name="Junghare M."/>
            <person name="Carmona M."/>
            <person name="Faoro H."/>
            <person name="Cruz L.M."/>
            <person name="Battistoni F."/>
            <person name="De Souza E."/>
            <person name="Pedrosa F."/>
            <person name="Chen W.-M."/>
            <person name="Poole P.S."/>
            <person name="Dixon R.A."/>
            <person name="James E.K."/>
        </authorList>
    </citation>
    <scope>NUCLEOTIDE SEQUENCE [LARGE SCALE GENOMIC DNA]</scope>
    <source>
        <strain evidence="3 4">ToN1</strain>
    </source>
</reference>
<dbReference type="Proteomes" id="UP000652074">
    <property type="component" value="Unassembled WGS sequence"/>
</dbReference>
<evidence type="ECO:0000313" key="4">
    <source>
        <dbReference type="Proteomes" id="UP000652074"/>
    </source>
</evidence>
<accession>A0ABX1MTG8</accession>
<organism evidence="3 4">
    <name type="scientific">Aromatoleum petrolei</name>
    <dbReference type="NCBI Taxonomy" id="76116"/>
    <lineage>
        <taxon>Bacteria</taxon>
        <taxon>Pseudomonadati</taxon>
        <taxon>Pseudomonadota</taxon>
        <taxon>Betaproteobacteria</taxon>
        <taxon>Rhodocyclales</taxon>
        <taxon>Rhodocyclaceae</taxon>
        <taxon>Aromatoleum</taxon>
    </lineage>
</organism>
<evidence type="ECO:0000256" key="1">
    <source>
        <dbReference type="SAM" id="MobiDB-lite"/>
    </source>
</evidence>
<protein>
    <submittedName>
        <fullName evidence="3">DUF58 domain-containing protein</fullName>
    </submittedName>
</protein>
<evidence type="ECO:0000313" key="3">
    <source>
        <dbReference type="EMBL" id="NMF90531.1"/>
    </source>
</evidence>
<feature type="region of interest" description="Disordered" evidence="1">
    <location>
        <begin position="202"/>
        <end position="245"/>
    </location>
</feature>